<feature type="compositionally biased region" description="Low complexity" evidence="1">
    <location>
        <begin position="139"/>
        <end position="154"/>
    </location>
</feature>
<dbReference type="EMBL" id="DF236959">
    <property type="protein sequence ID" value="GAQ78293.1"/>
    <property type="molecule type" value="Genomic_DNA"/>
</dbReference>
<accession>A0A1Y1HK53</accession>
<evidence type="ECO:0000256" key="2">
    <source>
        <dbReference type="SAM" id="Phobius"/>
    </source>
</evidence>
<feature type="region of interest" description="Disordered" evidence="1">
    <location>
        <begin position="134"/>
        <end position="160"/>
    </location>
</feature>
<proteinExistence type="predicted"/>
<evidence type="ECO:0008006" key="5">
    <source>
        <dbReference type="Google" id="ProtNLM"/>
    </source>
</evidence>
<feature type="transmembrane region" description="Helical" evidence="2">
    <location>
        <begin position="273"/>
        <end position="294"/>
    </location>
</feature>
<evidence type="ECO:0000313" key="4">
    <source>
        <dbReference type="Proteomes" id="UP000054558"/>
    </source>
</evidence>
<dbReference type="Proteomes" id="UP000054558">
    <property type="component" value="Unassembled WGS sequence"/>
</dbReference>
<keyword evidence="2" id="KW-1133">Transmembrane helix</keyword>
<feature type="transmembrane region" description="Helical" evidence="2">
    <location>
        <begin position="239"/>
        <end position="261"/>
    </location>
</feature>
<name>A0A1Y1HK53_KLENI</name>
<feature type="transmembrane region" description="Helical" evidence="2">
    <location>
        <begin position="306"/>
        <end position="326"/>
    </location>
</feature>
<evidence type="ECO:0000256" key="1">
    <source>
        <dbReference type="SAM" id="MobiDB-lite"/>
    </source>
</evidence>
<gene>
    <name evidence="3" type="ORF">KFL_000100580</name>
</gene>
<organism evidence="3 4">
    <name type="scientific">Klebsormidium nitens</name>
    <name type="common">Green alga</name>
    <name type="synonym">Ulothrix nitens</name>
    <dbReference type="NCBI Taxonomy" id="105231"/>
    <lineage>
        <taxon>Eukaryota</taxon>
        <taxon>Viridiplantae</taxon>
        <taxon>Streptophyta</taxon>
        <taxon>Klebsormidiophyceae</taxon>
        <taxon>Klebsormidiales</taxon>
        <taxon>Klebsormidiaceae</taxon>
        <taxon>Klebsormidium</taxon>
    </lineage>
</organism>
<keyword evidence="2" id="KW-0812">Transmembrane</keyword>
<feature type="transmembrane region" description="Helical" evidence="2">
    <location>
        <begin position="201"/>
        <end position="219"/>
    </location>
</feature>
<reference evidence="3 4" key="1">
    <citation type="journal article" date="2014" name="Nat. Commun.">
        <title>Klebsormidium flaccidum genome reveals primary factors for plant terrestrial adaptation.</title>
        <authorList>
            <person name="Hori K."/>
            <person name="Maruyama F."/>
            <person name="Fujisawa T."/>
            <person name="Togashi T."/>
            <person name="Yamamoto N."/>
            <person name="Seo M."/>
            <person name="Sato S."/>
            <person name="Yamada T."/>
            <person name="Mori H."/>
            <person name="Tajima N."/>
            <person name="Moriyama T."/>
            <person name="Ikeuchi M."/>
            <person name="Watanabe M."/>
            <person name="Wada H."/>
            <person name="Kobayashi K."/>
            <person name="Saito M."/>
            <person name="Masuda T."/>
            <person name="Sasaki-Sekimoto Y."/>
            <person name="Mashiguchi K."/>
            <person name="Awai K."/>
            <person name="Shimojima M."/>
            <person name="Masuda S."/>
            <person name="Iwai M."/>
            <person name="Nobusawa T."/>
            <person name="Narise T."/>
            <person name="Kondo S."/>
            <person name="Saito H."/>
            <person name="Sato R."/>
            <person name="Murakawa M."/>
            <person name="Ihara Y."/>
            <person name="Oshima-Yamada Y."/>
            <person name="Ohtaka K."/>
            <person name="Satoh M."/>
            <person name="Sonobe K."/>
            <person name="Ishii M."/>
            <person name="Ohtani R."/>
            <person name="Kanamori-Sato M."/>
            <person name="Honoki R."/>
            <person name="Miyazaki D."/>
            <person name="Mochizuki H."/>
            <person name="Umetsu J."/>
            <person name="Higashi K."/>
            <person name="Shibata D."/>
            <person name="Kamiya Y."/>
            <person name="Sato N."/>
            <person name="Nakamura Y."/>
            <person name="Tabata S."/>
            <person name="Ida S."/>
            <person name="Kurokawa K."/>
            <person name="Ohta H."/>
        </authorList>
    </citation>
    <scope>NUCLEOTIDE SEQUENCE [LARGE SCALE GENOMIC DNA]</scope>
    <source>
        <strain evidence="3 4">NIES-2285</strain>
    </source>
</reference>
<keyword evidence="4" id="KW-1185">Reference proteome</keyword>
<protein>
    <recommendedName>
        <fullName evidence="5">Transmembrane protein</fullName>
    </recommendedName>
</protein>
<sequence length="504" mass="55015">MLTEPLRFLGSELRHLALLPRMPGTVCNRRPCQTTPPFGFLPSIICPPWKRPRVKALVRKQPLRLSCLDTRPLQSLFASGVVTRALPWVGWGKGAIESALDAGARKCNLKKHRPVTSRGRGVDGGGRLNCAERERAQAGETSSGETSSEGQSPEESPEPPLPHVSLNLLCSETVTLATYAVGLSALSCACFPPLKLSRLPLAEAAFFHILLAAYAFNLVRKALQAFKEDTADLGGVLQPLVTVGLYWSKFVTLRWCAFALLGGKSQLGAGTVLFLSAAFFVLPQPLPFFILLLSRSRWSARLSGTLIARLESLLCVALLVSALPGLRLTFRVFHRAAKEGLPKCPLPSWDCESSRTLLIALFPALNWTLHPYALDWTSDRVALLPLPCRVPLPVPVPRWELLTSSWRALLYAAPMILPLARLLAAAAAAKPQGLSAGTNCTLVLCSRPVQMSAFVSVVELLLVRQGEACATALEQKMETEEAEIESLDKKLLEDFDRMLIDSLF</sequence>
<evidence type="ECO:0000313" key="3">
    <source>
        <dbReference type="EMBL" id="GAQ78293.1"/>
    </source>
</evidence>
<dbReference type="AlphaFoldDB" id="A0A1Y1HK53"/>
<keyword evidence="2" id="KW-0472">Membrane</keyword>